<name>A0A9X3BX61_9MYCO</name>
<keyword evidence="2" id="KW-1185">Reference proteome</keyword>
<dbReference type="AlphaFoldDB" id="A0A9X3BX61"/>
<sequence>MVAAIGVAVVAVVAVVALLAVAATREKTPPPAPVAIAAAPAPQAGSDGCKALMANLPDDLDDYHRAEAMAPVPLSTAAWQAEPGGDLVVLRCGIDRPDDFSASAPLQAVDDVLWFRIPGEGRTTWVAVDRPVYVALTLPEGSGATPIQLLSRAVSKALPAVTPDPGPVR</sequence>
<gene>
    <name evidence="1" type="ORF">H7K45_30910</name>
</gene>
<dbReference type="InterPro" id="IPR021903">
    <property type="entry name" value="DUF3515"/>
</dbReference>
<organism evidence="1 2">
    <name type="scientific">Mycobacterium yunnanensis</name>
    <dbReference type="NCBI Taxonomy" id="368477"/>
    <lineage>
        <taxon>Bacteria</taxon>
        <taxon>Bacillati</taxon>
        <taxon>Actinomycetota</taxon>
        <taxon>Actinomycetes</taxon>
        <taxon>Mycobacteriales</taxon>
        <taxon>Mycobacteriaceae</taxon>
        <taxon>Mycobacterium</taxon>
    </lineage>
</organism>
<evidence type="ECO:0000313" key="1">
    <source>
        <dbReference type="EMBL" id="MCV7424955.1"/>
    </source>
</evidence>
<proteinExistence type="predicted"/>
<evidence type="ECO:0000313" key="2">
    <source>
        <dbReference type="Proteomes" id="UP001141629"/>
    </source>
</evidence>
<accession>A0A9X3BX61</accession>
<reference evidence="1" key="1">
    <citation type="submission" date="2020-07" db="EMBL/GenBank/DDBJ databases">
        <authorList>
            <person name="Pettersson B.M.F."/>
            <person name="Behra P.R.K."/>
            <person name="Ramesh M."/>
            <person name="Das S."/>
            <person name="Dasgupta S."/>
            <person name="Kirsebom L.A."/>
        </authorList>
    </citation>
    <scope>NUCLEOTIDE SEQUENCE</scope>
    <source>
        <strain evidence="1">DSM 44838</strain>
    </source>
</reference>
<dbReference type="Proteomes" id="UP001141629">
    <property type="component" value="Unassembled WGS sequence"/>
</dbReference>
<dbReference type="Pfam" id="PF12028">
    <property type="entry name" value="DUF3515"/>
    <property type="match status" value="1"/>
</dbReference>
<protein>
    <submittedName>
        <fullName evidence="1">DUF3515 domain-containing protein</fullName>
    </submittedName>
</protein>
<dbReference type="EMBL" id="JACKVK010000022">
    <property type="protein sequence ID" value="MCV7424955.1"/>
    <property type="molecule type" value="Genomic_DNA"/>
</dbReference>
<reference evidence="1" key="2">
    <citation type="journal article" date="2022" name="BMC Genomics">
        <title>Comparative genome analysis of mycobacteria focusing on tRNA and non-coding RNA.</title>
        <authorList>
            <person name="Behra P.R.K."/>
            <person name="Pettersson B.M.F."/>
            <person name="Ramesh M."/>
            <person name="Das S."/>
            <person name="Dasgupta S."/>
            <person name="Kirsebom L.A."/>
        </authorList>
    </citation>
    <scope>NUCLEOTIDE SEQUENCE</scope>
    <source>
        <strain evidence="1">DSM 44838</strain>
    </source>
</reference>
<comment type="caution">
    <text evidence="1">The sequence shown here is derived from an EMBL/GenBank/DDBJ whole genome shotgun (WGS) entry which is preliminary data.</text>
</comment>